<dbReference type="Proteomes" id="UP001365542">
    <property type="component" value="Unassembled WGS sequence"/>
</dbReference>
<reference evidence="1 2" key="1">
    <citation type="submission" date="2019-10" db="EMBL/GenBank/DDBJ databases">
        <authorList>
            <person name="Palmer J.M."/>
        </authorList>
    </citation>
    <scope>NUCLEOTIDE SEQUENCE [LARGE SCALE GENOMIC DNA]</scope>
    <source>
        <strain evidence="1 2">TWF694</strain>
    </source>
</reference>
<name>A0AAV9XMC9_9PEZI</name>
<keyword evidence="2" id="KW-1185">Reference proteome</keyword>
<dbReference type="EMBL" id="JAVHJO010000002">
    <property type="protein sequence ID" value="KAK6542727.1"/>
    <property type="molecule type" value="Genomic_DNA"/>
</dbReference>
<evidence type="ECO:0008006" key="3">
    <source>
        <dbReference type="Google" id="ProtNLM"/>
    </source>
</evidence>
<sequence>MCWNLWTFYNCDHKQAEMTRCGRRTLLCRSVNRDLIVYDALCYNCNLLKSKDIDKKRHTKDVEKADCLYWYVKGLGGAVGMRGGDYWRL</sequence>
<accession>A0AAV9XMC9</accession>
<evidence type="ECO:0000313" key="2">
    <source>
        <dbReference type="Proteomes" id="UP001365542"/>
    </source>
</evidence>
<gene>
    <name evidence="1" type="ORF">TWF694_006670</name>
</gene>
<organism evidence="1 2">
    <name type="scientific">Orbilia ellipsospora</name>
    <dbReference type="NCBI Taxonomy" id="2528407"/>
    <lineage>
        <taxon>Eukaryota</taxon>
        <taxon>Fungi</taxon>
        <taxon>Dikarya</taxon>
        <taxon>Ascomycota</taxon>
        <taxon>Pezizomycotina</taxon>
        <taxon>Orbiliomycetes</taxon>
        <taxon>Orbiliales</taxon>
        <taxon>Orbiliaceae</taxon>
        <taxon>Orbilia</taxon>
    </lineage>
</organism>
<protein>
    <recommendedName>
        <fullName evidence="3">LAGLIDADG endonuclease</fullName>
    </recommendedName>
</protein>
<evidence type="ECO:0000313" key="1">
    <source>
        <dbReference type="EMBL" id="KAK6542727.1"/>
    </source>
</evidence>
<dbReference type="AlphaFoldDB" id="A0AAV9XMC9"/>
<proteinExistence type="predicted"/>
<comment type="caution">
    <text evidence="1">The sequence shown here is derived from an EMBL/GenBank/DDBJ whole genome shotgun (WGS) entry which is preliminary data.</text>
</comment>